<protein>
    <submittedName>
        <fullName evidence="2">Uncharacterized protein</fullName>
    </submittedName>
</protein>
<evidence type="ECO:0000313" key="2">
    <source>
        <dbReference type="EnsemblPlants" id="Kaladp0062s0147.1.v1.1"/>
    </source>
</evidence>
<keyword evidence="1" id="KW-0175">Coiled coil</keyword>
<name>A0A7N0UDS5_KALFE</name>
<accession>A0A7N0UDS5</accession>
<sequence length="651" mass="73492">MEENSYDNAYLMERVQQLEHERNELRKDIEQLCMQQAGPGYLAVATRMHFQRTAGLEQEIETLKKRLASYVRDKANLQEELSEAYRIKSQLADLHAAEVSKNVEAEKQLKFFQGCVAAAFSERDSSLIEAEKAKEKEELMSRKINDYEKRIKELMNDCREEQKLNDKLSSELAEKNDLDETLKEIVNKFYKIRQNSSEGVEDISWHDKCGRLMNDSEEMWSFSEDMNKSASRYISALEGELEASRKTVHRLQSKLQMGLEIENHLRKVIEREKKKTRSLEALRRGVSELRADHYQHKAQIAELLDVEKSHLGSVIEALTGKIRTMIACRERTLEPPERDVLLDDACRDVHMSSDADSASVSKSTAPCMSDAAADGDSDSSKALALALQEKVGALLLLSQEEERHLLEENVNAVLQKKIEDLQKSLSQVTNEKVKALMELARVKRENQVFYERIADLMQQGKPPANAEERVSTSNDGRGGGLKNLLKKTYLRQWIGPAEPSGSDANTRMDFARIKIENATLRESMDSLDHLTSSVHKHRVSLAKVKESLKDDKNTESSLLEVIEDIISDARTLKIALGSSLPVSWSAEADMDAFQETTGHNPLNHSGASTKDKLDTVSAAGFEMADLLILAAQTLQDRNRPTDQANFGQNPN</sequence>
<dbReference type="EnsemblPlants" id="Kaladp0062s0147.1.v1.1">
    <property type="protein sequence ID" value="Kaladp0062s0147.1.v1.1"/>
    <property type="gene ID" value="Kaladp0062s0147.v1.1"/>
</dbReference>
<keyword evidence="3" id="KW-1185">Reference proteome</keyword>
<dbReference type="OMA" id="KERTREY"/>
<reference evidence="2" key="1">
    <citation type="submission" date="2021-01" db="UniProtKB">
        <authorList>
            <consortium name="EnsemblPlants"/>
        </authorList>
    </citation>
    <scope>IDENTIFICATION</scope>
</reference>
<dbReference type="PANTHER" id="PTHR35712">
    <property type="entry name" value="MYOSIN HEAVY CHAIN-LIKE PROTEIN"/>
    <property type="match status" value="1"/>
</dbReference>
<dbReference type="PANTHER" id="PTHR35712:SF1">
    <property type="entry name" value="MYOSIN HEAVY CHAIN-LIKE PROTEIN"/>
    <property type="match status" value="1"/>
</dbReference>
<dbReference type="Proteomes" id="UP000594263">
    <property type="component" value="Unplaced"/>
</dbReference>
<feature type="coiled-coil region" evidence="1">
    <location>
        <begin position="396"/>
        <end position="459"/>
    </location>
</feature>
<proteinExistence type="predicted"/>
<feature type="coiled-coil region" evidence="1">
    <location>
        <begin position="130"/>
        <end position="178"/>
    </location>
</feature>
<dbReference type="Gramene" id="Kaladp0062s0147.1.v1.1">
    <property type="protein sequence ID" value="Kaladp0062s0147.1.v1.1"/>
    <property type="gene ID" value="Kaladp0062s0147.v1.1"/>
</dbReference>
<feature type="coiled-coil region" evidence="1">
    <location>
        <begin position="8"/>
        <end position="87"/>
    </location>
</feature>
<evidence type="ECO:0000313" key="3">
    <source>
        <dbReference type="Proteomes" id="UP000594263"/>
    </source>
</evidence>
<organism evidence="2 3">
    <name type="scientific">Kalanchoe fedtschenkoi</name>
    <name type="common">Lavender scallops</name>
    <name type="synonym">South American air plant</name>
    <dbReference type="NCBI Taxonomy" id="63787"/>
    <lineage>
        <taxon>Eukaryota</taxon>
        <taxon>Viridiplantae</taxon>
        <taxon>Streptophyta</taxon>
        <taxon>Embryophyta</taxon>
        <taxon>Tracheophyta</taxon>
        <taxon>Spermatophyta</taxon>
        <taxon>Magnoliopsida</taxon>
        <taxon>eudicotyledons</taxon>
        <taxon>Gunneridae</taxon>
        <taxon>Pentapetalae</taxon>
        <taxon>Saxifragales</taxon>
        <taxon>Crassulaceae</taxon>
        <taxon>Kalanchoe</taxon>
    </lineage>
</organism>
<dbReference type="AlphaFoldDB" id="A0A7N0UDS5"/>
<evidence type="ECO:0000256" key="1">
    <source>
        <dbReference type="SAM" id="Coils"/>
    </source>
</evidence>